<evidence type="ECO:0000313" key="1">
    <source>
        <dbReference type="EMBL" id="KAK8870510.1"/>
    </source>
</evidence>
<accession>A0ABR2IZ02</accession>
<keyword evidence="2" id="KW-1185">Reference proteome</keyword>
<comment type="caution">
    <text evidence="1">The sequence shown here is derived from an EMBL/GenBank/DDBJ whole genome shotgun (WGS) entry which is preliminary data.</text>
</comment>
<proteinExistence type="predicted"/>
<dbReference type="Proteomes" id="UP001470230">
    <property type="component" value="Unassembled WGS sequence"/>
</dbReference>
<reference evidence="1 2" key="1">
    <citation type="submission" date="2024-04" db="EMBL/GenBank/DDBJ databases">
        <title>Tritrichomonas musculus Genome.</title>
        <authorList>
            <person name="Alves-Ferreira E."/>
            <person name="Grigg M."/>
            <person name="Lorenzi H."/>
            <person name="Galac M."/>
        </authorList>
    </citation>
    <scope>NUCLEOTIDE SEQUENCE [LARGE SCALE GENOMIC DNA]</scope>
    <source>
        <strain evidence="1 2">EAF2021</strain>
    </source>
</reference>
<protein>
    <submittedName>
        <fullName evidence="1">Uncharacterized protein</fullName>
    </submittedName>
</protein>
<sequence length="139" mass="15902">MSAYQRFRKFVIGPYVDNVIAQIARNNNTFIPKKHKLQFLASASAPARIWELYLAEAFYNRLGAQNKDAKDKIKKEKKGAIDGLVANCIAAIHNNDRQFIEQIFNNITSTLIQVVAEFRQANPNIDIRALFINEQNVHQ</sequence>
<name>A0ABR2IZ02_9EUKA</name>
<evidence type="ECO:0000313" key="2">
    <source>
        <dbReference type="Proteomes" id="UP001470230"/>
    </source>
</evidence>
<gene>
    <name evidence="1" type="ORF">M9Y10_008394</name>
</gene>
<organism evidence="1 2">
    <name type="scientific">Tritrichomonas musculus</name>
    <dbReference type="NCBI Taxonomy" id="1915356"/>
    <lineage>
        <taxon>Eukaryota</taxon>
        <taxon>Metamonada</taxon>
        <taxon>Parabasalia</taxon>
        <taxon>Tritrichomonadida</taxon>
        <taxon>Tritrichomonadidae</taxon>
        <taxon>Tritrichomonas</taxon>
    </lineage>
</organism>
<dbReference type="EMBL" id="JAPFFF010000014">
    <property type="protein sequence ID" value="KAK8870510.1"/>
    <property type="molecule type" value="Genomic_DNA"/>
</dbReference>